<dbReference type="InterPro" id="IPR003856">
    <property type="entry name" value="LPS_length_determ_N"/>
</dbReference>
<dbReference type="GO" id="GO:0004713">
    <property type="term" value="F:protein tyrosine kinase activity"/>
    <property type="evidence" value="ECO:0007669"/>
    <property type="project" value="TreeGrafter"/>
</dbReference>
<keyword evidence="2" id="KW-1003">Cell membrane</keyword>
<feature type="transmembrane region" description="Helical" evidence="6">
    <location>
        <begin position="31"/>
        <end position="49"/>
    </location>
</feature>
<comment type="subcellular location">
    <subcellularLocation>
        <location evidence="1">Cell membrane</location>
        <topology evidence="1">Multi-pass membrane protein</topology>
    </subcellularLocation>
</comment>
<feature type="transmembrane region" description="Helical" evidence="6">
    <location>
        <begin position="266"/>
        <end position="287"/>
    </location>
</feature>
<evidence type="ECO:0000259" key="7">
    <source>
        <dbReference type="Pfam" id="PF02706"/>
    </source>
</evidence>
<dbReference type="InterPro" id="IPR032807">
    <property type="entry name" value="GNVR"/>
</dbReference>
<evidence type="ECO:0000313" key="9">
    <source>
        <dbReference type="EMBL" id="ARU59558.1"/>
    </source>
</evidence>
<dbReference type="Pfam" id="PF13807">
    <property type="entry name" value="GNVR"/>
    <property type="match status" value="1"/>
</dbReference>
<dbReference type="Pfam" id="PF02706">
    <property type="entry name" value="Wzz"/>
    <property type="match status" value="1"/>
</dbReference>
<evidence type="ECO:0000259" key="8">
    <source>
        <dbReference type="Pfam" id="PF13807"/>
    </source>
</evidence>
<sequence length="291" mass="32864">MQIDSQNGTTFLVKEEINLWYLILLLWRHKIQIAIVTTIFAIGSVWFALRTPDIYLADVTVATVGSDGRSARAPLGRLGELASLTGISLPSAENTATNIAMIQSRIFMMSFIDENNLLPILYEKSWDKETKEWSLKDGQKPPSLQKAFKKFSGLIEIIHDRKTGLVTLNVRWYNPELAAEWANKIITKANSYLREKAINEAQESIEFLKKQISETNEIVLQNQMYALLQKELQTVKLASVRKDFAFNVIDPAIVPEVKNAPKRSSICILGTIIGAIFGAITVLIRHFTRRT</sequence>
<evidence type="ECO:0000256" key="6">
    <source>
        <dbReference type="SAM" id="Phobius"/>
    </source>
</evidence>
<evidence type="ECO:0000313" key="10">
    <source>
        <dbReference type="Proteomes" id="UP000196027"/>
    </source>
</evidence>
<evidence type="ECO:0000256" key="1">
    <source>
        <dbReference type="ARBA" id="ARBA00004651"/>
    </source>
</evidence>
<gene>
    <name evidence="9" type="ORF">OLMES_5578</name>
</gene>
<dbReference type="PANTHER" id="PTHR32309:SF13">
    <property type="entry name" value="FERRIC ENTEROBACTIN TRANSPORT PROTEIN FEPE"/>
    <property type="match status" value="1"/>
</dbReference>
<dbReference type="PANTHER" id="PTHR32309">
    <property type="entry name" value="TYROSINE-PROTEIN KINASE"/>
    <property type="match status" value="1"/>
</dbReference>
<dbReference type="EMBL" id="CP021425">
    <property type="protein sequence ID" value="ARU59558.1"/>
    <property type="molecule type" value="Genomic_DNA"/>
</dbReference>
<organism evidence="9 10">
    <name type="scientific">Oleiphilus messinensis</name>
    <dbReference type="NCBI Taxonomy" id="141451"/>
    <lineage>
        <taxon>Bacteria</taxon>
        <taxon>Pseudomonadati</taxon>
        <taxon>Pseudomonadota</taxon>
        <taxon>Gammaproteobacteria</taxon>
        <taxon>Oceanospirillales</taxon>
        <taxon>Oleiphilaceae</taxon>
        <taxon>Oleiphilus</taxon>
    </lineage>
</organism>
<protein>
    <submittedName>
        <fullName evidence="9">Lipopolysaccharide biosynthesis protein</fullName>
    </submittedName>
</protein>
<dbReference type="Gene3D" id="3.30.1890.10">
    <property type="entry name" value="FepE-like"/>
    <property type="match status" value="1"/>
</dbReference>
<evidence type="ECO:0000256" key="5">
    <source>
        <dbReference type="ARBA" id="ARBA00023136"/>
    </source>
</evidence>
<accession>A0A1Y0IGF9</accession>
<feature type="domain" description="Polysaccharide chain length determinant N-terminal" evidence="7">
    <location>
        <begin position="15"/>
        <end position="114"/>
    </location>
</feature>
<dbReference type="RefSeq" id="WP_087464221.1">
    <property type="nucleotide sequence ID" value="NZ_CP021425.1"/>
</dbReference>
<keyword evidence="5 6" id="KW-0472">Membrane</keyword>
<evidence type="ECO:0000256" key="3">
    <source>
        <dbReference type="ARBA" id="ARBA00022692"/>
    </source>
</evidence>
<keyword evidence="10" id="KW-1185">Reference proteome</keyword>
<dbReference type="KEGG" id="ome:OLMES_5578"/>
<dbReference type="InterPro" id="IPR050445">
    <property type="entry name" value="Bact_polysacc_biosynth/exp"/>
</dbReference>
<name>A0A1Y0IGF9_9GAMM</name>
<keyword evidence="4 6" id="KW-1133">Transmembrane helix</keyword>
<dbReference type="GO" id="GO:0005886">
    <property type="term" value="C:plasma membrane"/>
    <property type="evidence" value="ECO:0007669"/>
    <property type="project" value="UniProtKB-SubCell"/>
</dbReference>
<evidence type="ECO:0000256" key="2">
    <source>
        <dbReference type="ARBA" id="ARBA00022475"/>
    </source>
</evidence>
<proteinExistence type="predicted"/>
<evidence type="ECO:0000256" key="4">
    <source>
        <dbReference type="ARBA" id="ARBA00022989"/>
    </source>
</evidence>
<dbReference type="Proteomes" id="UP000196027">
    <property type="component" value="Chromosome"/>
</dbReference>
<dbReference type="AlphaFoldDB" id="A0A1Y0IGF9"/>
<reference evidence="9 10" key="1">
    <citation type="submission" date="2017-05" db="EMBL/GenBank/DDBJ databases">
        <title>Genomic insights into alkan degradation activity of Oleiphilus messinensis.</title>
        <authorList>
            <person name="Kozyavkin S.A."/>
            <person name="Slesarev A.I."/>
            <person name="Golyshin P.N."/>
            <person name="Korzhenkov A."/>
            <person name="Golyshina O.N."/>
            <person name="Toshchakov S.V."/>
        </authorList>
    </citation>
    <scope>NUCLEOTIDE SEQUENCE [LARGE SCALE GENOMIC DNA]</scope>
    <source>
        <strain evidence="9 10">ME102</strain>
    </source>
</reference>
<feature type="domain" description="Tyrosine-protein kinase G-rich" evidence="8">
    <location>
        <begin position="218"/>
        <end position="286"/>
    </location>
</feature>
<dbReference type="OrthoDB" id="9775724at2"/>
<keyword evidence="3 6" id="KW-0812">Transmembrane</keyword>